<dbReference type="Proteomes" id="UP000242704">
    <property type="component" value="Unassembled WGS sequence"/>
</dbReference>
<evidence type="ECO:0000313" key="1">
    <source>
        <dbReference type="EMBL" id="PTG15787.1"/>
    </source>
</evidence>
<dbReference type="AlphaFoldDB" id="A0AAE5T2D2"/>
<keyword evidence="4" id="KW-1185">Reference proteome</keyword>
<proteinExistence type="predicted"/>
<comment type="caution">
    <text evidence="1">The sequence shown here is derived from an EMBL/GenBank/DDBJ whole genome shotgun (WGS) entry which is preliminary data.</text>
</comment>
<dbReference type="EMBL" id="PZBZ01000014">
    <property type="protein sequence ID" value="PTG15787.1"/>
    <property type="molecule type" value="Genomic_DNA"/>
</dbReference>
<reference evidence="1" key="2">
    <citation type="submission" date="2018-03" db="EMBL/GenBank/DDBJ databases">
        <authorList>
            <person name="Naushad S."/>
        </authorList>
    </citation>
    <scope>NUCLEOTIDE SEQUENCE</scope>
    <source>
        <strain evidence="2">SNUC 105</strain>
        <strain evidence="3">SNUC 1363</strain>
        <strain evidence="1">SNUC 505</strain>
    </source>
</reference>
<name>A0AAE5T2D2_STACR</name>
<dbReference type="Proteomes" id="UP000242008">
    <property type="component" value="Unassembled WGS sequence"/>
</dbReference>
<evidence type="ECO:0000313" key="4">
    <source>
        <dbReference type="Proteomes" id="UP000242008"/>
    </source>
</evidence>
<evidence type="ECO:0000313" key="5">
    <source>
        <dbReference type="Proteomes" id="UP000242144"/>
    </source>
</evidence>
<evidence type="ECO:0000313" key="3">
    <source>
        <dbReference type="EMBL" id="PTG69880.1"/>
    </source>
</evidence>
<dbReference type="EMBL" id="PZAO01000010">
    <property type="protein sequence ID" value="PTG69880.1"/>
    <property type="molecule type" value="Genomic_DNA"/>
</dbReference>
<sequence length="102" mass="12284">MIRLLHENYLTQRHGKAAGCVSNLSLHRIKSPTLDILHEKVDSFNLFSVKYLCLIHIPHYFTLNRPLLQHFFVNFFNIFNLQTFYIKYEFFITFQNSLCFRP</sequence>
<dbReference type="EMBL" id="PZCM01000003">
    <property type="protein sequence ID" value="PTG28279.1"/>
    <property type="molecule type" value="Genomic_DNA"/>
</dbReference>
<gene>
    <name evidence="2" type="ORF">BU638_04085</name>
    <name evidence="1" type="ORF">BU653_03570</name>
    <name evidence="3" type="ORF">BU676_05750</name>
</gene>
<organism evidence="1 6">
    <name type="scientific">Staphylococcus chromogenes</name>
    <name type="common">Staphylococcus hyicus subsp. chromogenes</name>
    <dbReference type="NCBI Taxonomy" id="46126"/>
    <lineage>
        <taxon>Bacteria</taxon>
        <taxon>Bacillati</taxon>
        <taxon>Bacillota</taxon>
        <taxon>Bacilli</taxon>
        <taxon>Bacillales</taxon>
        <taxon>Staphylococcaceae</taxon>
        <taxon>Staphylococcus</taxon>
    </lineage>
</organism>
<protein>
    <submittedName>
        <fullName evidence="1">Uncharacterized protein</fullName>
    </submittedName>
</protein>
<reference evidence="4 5" key="1">
    <citation type="journal article" date="2016" name="Front. Microbiol.">
        <title>Comprehensive Phylogenetic Analysis of Bovine Non-aureus Staphylococci Species Based on Whole-Genome Sequencing.</title>
        <authorList>
            <person name="Naushad S."/>
            <person name="Barkema H.W."/>
            <person name="Luby C."/>
            <person name="Condas L.A."/>
            <person name="Nobrega D.B."/>
            <person name="Carson D.A."/>
            <person name="De Buck J."/>
        </authorList>
    </citation>
    <scope>NUCLEOTIDE SEQUENCE [LARGE SCALE GENOMIC DNA]</scope>
    <source>
        <strain evidence="2 5">SNUC 105</strain>
        <strain evidence="3 4">SNUC 1363</strain>
        <strain evidence="1 6">SNUC 505</strain>
    </source>
</reference>
<accession>A0AAE5T2D2</accession>
<evidence type="ECO:0000313" key="2">
    <source>
        <dbReference type="EMBL" id="PTG28279.1"/>
    </source>
</evidence>
<evidence type="ECO:0000313" key="6">
    <source>
        <dbReference type="Proteomes" id="UP000242704"/>
    </source>
</evidence>
<dbReference type="Proteomes" id="UP000242144">
    <property type="component" value="Unassembled WGS sequence"/>
</dbReference>